<organism evidence="3 4">
    <name type="scientific">Bifidobacterium reuteri</name>
    <dbReference type="NCBI Taxonomy" id="983706"/>
    <lineage>
        <taxon>Bacteria</taxon>
        <taxon>Bacillati</taxon>
        <taxon>Actinomycetota</taxon>
        <taxon>Actinomycetes</taxon>
        <taxon>Bifidobacteriales</taxon>
        <taxon>Bifidobacteriaceae</taxon>
        <taxon>Bifidobacterium</taxon>
    </lineage>
</organism>
<dbReference type="EMBL" id="RZUG01000001">
    <property type="protein sequence ID" value="KAA8826664.1"/>
    <property type="molecule type" value="Genomic_DNA"/>
</dbReference>
<reference evidence="3 4" key="1">
    <citation type="journal article" date="2019" name="Syst. Appl. Microbiol.">
        <title>Characterization of Bifidobacterium species in feaces of the Egyptian fruit bat: Description of B. vespertilionis sp. nov. and B. rousetti sp. nov.</title>
        <authorList>
            <person name="Modesto M."/>
            <person name="Satti M."/>
            <person name="Watanabe K."/>
            <person name="Puglisi E."/>
            <person name="Morelli L."/>
            <person name="Huang C.-H."/>
            <person name="Liou J.-S."/>
            <person name="Miyashita M."/>
            <person name="Tamura T."/>
            <person name="Saito S."/>
            <person name="Mori K."/>
            <person name="Huang L."/>
            <person name="Sciavilla P."/>
            <person name="Sandri C."/>
            <person name="Spiezio C."/>
            <person name="Vitali F."/>
            <person name="Cavalieri D."/>
            <person name="Perpetuini G."/>
            <person name="Tofalo R."/>
            <person name="Bonetti A."/>
            <person name="Arita M."/>
            <person name="Mattarelli P."/>
        </authorList>
    </citation>
    <scope>NUCLEOTIDE SEQUENCE [LARGE SCALE GENOMIC DNA]</scope>
    <source>
        <strain evidence="3 4">RST19</strain>
    </source>
</reference>
<name>A0A5J5EAA1_9BIFI</name>
<dbReference type="RefSeq" id="WP_044088959.1">
    <property type="nucleotide sequence ID" value="NZ_RZUG01000001.1"/>
</dbReference>
<feature type="region of interest" description="Disordered" evidence="1">
    <location>
        <begin position="1"/>
        <end position="58"/>
    </location>
</feature>
<dbReference type="AlphaFoldDB" id="A0A5J5EAA1"/>
<keyword evidence="2" id="KW-0472">Membrane</keyword>
<proteinExistence type="predicted"/>
<feature type="transmembrane region" description="Helical" evidence="2">
    <location>
        <begin position="201"/>
        <end position="223"/>
    </location>
</feature>
<feature type="compositionally biased region" description="Basic and acidic residues" evidence="1">
    <location>
        <begin position="1"/>
        <end position="13"/>
    </location>
</feature>
<evidence type="ECO:0000256" key="2">
    <source>
        <dbReference type="SAM" id="Phobius"/>
    </source>
</evidence>
<sequence>MSNDVNETKEYHSVQDMAETQALPAEPQPDAAGGDTSVFMSVADGSQTQVLPTENDGQRTAALNVQPLDGEQAETGTMALQSVADAQEVDAADSTMDDAEKTEASDSATDDGTKETAAKPDLDAPLADAFAQPAAAAPTVTAATAAAVQDADVKAPKRGASVPTIIFGVLGILVGAVGLLFGWAFPGLIIQNMLIVDPRMLAAIVCGVVGVILVLVAVIWAIMGSRKQRG</sequence>
<feature type="compositionally biased region" description="Acidic residues" evidence="1">
    <location>
        <begin position="87"/>
        <end position="97"/>
    </location>
</feature>
<comment type="caution">
    <text evidence="3">The sequence shown here is derived from an EMBL/GenBank/DDBJ whole genome shotgun (WGS) entry which is preliminary data.</text>
</comment>
<keyword evidence="2" id="KW-1133">Transmembrane helix</keyword>
<dbReference type="Proteomes" id="UP000326251">
    <property type="component" value="Unassembled WGS sequence"/>
</dbReference>
<evidence type="ECO:0000313" key="4">
    <source>
        <dbReference type="Proteomes" id="UP000326251"/>
    </source>
</evidence>
<keyword evidence="2" id="KW-0812">Transmembrane</keyword>
<evidence type="ECO:0000256" key="1">
    <source>
        <dbReference type="SAM" id="MobiDB-lite"/>
    </source>
</evidence>
<accession>A0A5J5EAA1</accession>
<feature type="region of interest" description="Disordered" evidence="1">
    <location>
        <begin position="87"/>
        <end position="119"/>
    </location>
</feature>
<protein>
    <submittedName>
        <fullName evidence="3">Uncharacterized protein</fullName>
    </submittedName>
</protein>
<feature type="transmembrane region" description="Helical" evidence="2">
    <location>
        <begin position="164"/>
        <end position="189"/>
    </location>
</feature>
<evidence type="ECO:0000313" key="3">
    <source>
        <dbReference type="EMBL" id="KAA8826664.1"/>
    </source>
</evidence>
<gene>
    <name evidence="3" type="ORF">EMO92_00270</name>
</gene>